<sequence>MKLNIAKINKELKKRRWKNLDLARAAGIKSRQLIEYYLRTGTIKGAEPIAKAFGIDPKDLIK</sequence>
<evidence type="ECO:0000313" key="3">
    <source>
        <dbReference type="EMBL" id="QJA70035.1"/>
    </source>
</evidence>
<dbReference type="InterPro" id="IPR001387">
    <property type="entry name" value="Cro/C1-type_HTH"/>
</dbReference>
<dbReference type="EMBL" id="MT141518">
    <property type="protein sequence ID" value="QJA64379.1"/>
    <property type="molecule type" value="Genomic_DNA"/>
</dbReference>
<name>A0A6M3J340_9ZZZZ</name>
<evidence type="ECO:0000313" key="2">
    <source>
        <dbReference type="EMBL" id="QJA64379.1"/>
    </source>
</evidence>
<dbReference type="EMBL" id="MT141758">
    <property type="protein sequence ID" value="QJA70035.1"/>
    <property type="molecule type" value="Genomic_DNA"/>
</dbReference>
<dbReference type="InterPro" id="IPR010982">
    <property type="entry name" value="Lambda_DNA-bd_dom_sf"/>
</dbReference>
<feature type="domain" description="HTH cro/C1-type" evidence="1">
    <location>
        <begin position="7"/>
        <end position="62"/>
    </location>
</feature>
<protein>
    <submittedName>
        <fullName evidence="2">Putative DNA binding, helix-turn-helix domain containing protein</fullName>
    </submittedName>
</protein>
<dbReference type="Gene3D" id="1.10.260.40">
    <property type="entry name" value="lambda repressor-like DNA-binding domains"/>
    <property type="match status" value="1"/>
</dbReference>
<evidence type="ECO:0000259" key="1">
    <source>
        <dbReference type="Pfam" id="PF13443"/>
    </source>
</evidence>
<accession>A0A6M3J340</accession>
<reference evidence="2" key="1">
    <citation type="submission" date="2020-03" db="EMBL/GenBank/DDBJ databases">
        <title>The deep terrestrial virosphere.</title>
        <authorList>
            <person name="Holmfeldt K."/>
            <person name="Nilsson E."/>
            <person name="Simone D."/>
            <person name="Lopez-Fernandez M."/>
            <person name="Wu X."/>
            <person name="de Brujin I."/>
            <person name="Lundin D."/>
            <person name="Andersson A."/>
            <person name="Bertilsson S."/>
            <person name="Dopson M."/>
        </authorList>
    </citation>
    <scope>NUCLEOTIDE SEQUENCE</scope>
    <source>
        <strain evidence="3">MM415A04049</strain>
        <strain evidence="2">MM415B00505</strain>
    </source>
</reference>
<dbReference type="GO" id="GO:0003677">
    <property type="term" value="F:DNA binding"/>
    <property type="evidence" value="ECO:0007669"/>
    <property type="project" value="InterPro"/>
</dbReference>
<proteinExistence type="predicted"/>
<dbReference type="AlphaFoldDB" id="A0A6M3J340"/>
<gene>
    <name evidence="3" type="ORF">MM415A04049_0009</name>
    <name evidence="2" type="ORF">MM415B00505_0043</name>
</gene>
<dbReference type="Pfam" id="PF13443">
    <property type="entry name" value="HTH_26"/>
    <property type="match status" value="1"/>
</dbReference>
<organism evidence="2">
    <name type="scientific">viral metagenome</name>
    <dbReference type="NCBI Taxonomy" id="1070528"/>
    <lineage>
        <taxon>unclassified sequences</taxon>
        <taxon>metagenomes</taxon>
        <taxon>organismal metagenomes</taxon>
    </lineage>
</organism>